<dbReference type="EMBL" id="JACYTP010000004">
    <property type="protein sequence ID" value="MBD8512855.1"/>
    <property type="molecule type" value="Genomic_DNA"/>
</dbReference>
<protein>
    <submittedName>
        <fullName evidence="3">VanZ family protein</fullName>
    </submittedName>
</protein>
<dbReference type="InterPro" id="IPR006976">
    <property type="entry name" value="VanZ-like"/>
</dbReference>
<keyword evidence="1" id="KW-0472">Membrane</keyword>
<feature type="transmembrane region" description="Helical" evidence="1">
    <location>
        <begin position="85"/>
        <end position="102"/>
    </location>
</feature>
<evidence type="ECO:0000313" key="4">
    <source>
        <dbReference type="Proteomes" id="UP000649768"/>
    </source>
</evidence>
<dbReference type="PANTHER" id="PTHR36834">
    <property type="entry name" value="MEMBRANE PROTEIN-RELATED"/>
    <property type="match status" value="1"/>
</dbReference>
<name>A0ABR9BMI6_9GAMM</name>
<keyword evidence="1" id="KW-1133">Transmembrane helix</keyword>
<accession>A0ABR9BMI6</accession>
<feature type="transmembrane region" description="Helical" evidence="1">
    <location>
        <begin position="53"/>
        <end position="73"/>
    </location>
</feature>
<dbReference type="PANTHER" id="PTHR36834:SF1">
    <property type="entry name" value="INTEGRAL MEMBRANE PROTEIN"/>
    <property type="match status" value="1"/>
</dbReference>
<comment type="caution">
    <text evidence="3">The sequence shown here is derived from an EMBL/GenBank/DDBJ whole genome shotgun (WGS) entry which is preliminary data.</text>
</comment>
<sequence>MLYLTFGTPSGGGSSINFMPLNVTNRADVIDACLNALMFVPGGMLINLIGAKFLHSIAVGAFLSIMIEVMQFVLGSGRTSDLNDIIFNTLGVACGFLLTKRFRKRIEKMQSM</sequence>
<organism evidence="3 4">
    <name type="scientific">Photobacterium arenosum</name>
    <dbReference type="NCBI Taxonomy" id="2774143"/>
    <lineage>
        <taxon>Bacteria</taxon>
        <taxon>Pseudomonadati</taxon>
        <taxon>Pseudomonadota</taxon>
        <taxon>Gammaproteobacteria</taxon>
        <taxon>Vibrionales</taxon>
        <taxon>Vibrionaceae</taxon>
        <taxon>Photobacterium</taxon>
    </lineage>
</organism>
<evidence type="ECO:0000259" key="2">
    <source>
        <dbReference type="Pfam" id="PF04892"/>
    </source>
</evidence>
<dbReference type="Pfam" id="PF04892">
    <property type="entry name" value="VanZ"/>
    <property type="match status" value="1"/>
</dbReference>
<evidence type="ECO:0000313" key="3">
    <source>
        <dbReference type="EMBL" id="MBD8512855.1"/>
    </source>
</evidence>
<keyword evidence="1" id="KW-0812">Transmembrane</keyword>
<evidence type="ECO:0000256" key="1">
    <source>
        <dbReference type="SAM" id="Phobius"/>
    </source>
</evidence>
<keyword evidence="4" id="KW-1185">Reference proteome</keyword>
<proteinExistence type="predicted"/>
<feature type="domain" description="VanZ-like" evidence="2">
    <location>
        <begin position="16"/>
        <end position="102"/>
    </location>
</feature>
<dbReference type="RefSeq" id="WP_192015614.1">
    <property type="nucleotide sequence ID" value="NZ_JACYTP010000004.1"/>
</dbReference>
<dbReference type="Proteomes" id="UP000649768">
    <property type="component" value="Unassembled WGS sequence"/>
</dbReference>
<reference evidence="3 4" key="1">
    <citation type="submission" date="2020-09" db="EMBL/GenBank/DDBJ databases">
        <title>Photobacterium sp. CAU 1568 isolated from sand of Sido Beach.</title>
        <authorList>
            <person name="Kim W."/>
        </authorList>
    </citation>
    <scope>NUCLEOTIDE SEQUENCE [LARGE SCALE GENOMIC DNA]</scope>
    <source>
        <strain evidence="3 4">CAU 1568</strain>
    </source>
</reference>
<dbReference type="InterPro" id="IPR053150">
    <property type="entry name" value="Teicoplanin_resist-assoc"/>
</dbReference>
<gene>
    <name evidence="3" type="ORF">IFO68_09145</name>
</gene>
<feature type="transmembrane region" description="Helical" evidence="1">
    <location>
        <begin position="29"/>
        <end position="46"/>
    </location>
</feature>